<dbReference type="GO" id="GO:0004617">
    <property type="term" value="F:phosphoglycerate dehydrogenase activity"/>
    <property type="evidence" value="ECO:0007669"/>
    <property type="project" value="UniProtKB-EC"/>
</dbReference>
<sequence length="385" mass="42650">MYQVKTFNAIADKGLNTFTNDYTINQEKNPDAYLIRSVNLLKVQFPKSLKVIARAGAGVNNIPLKEATDDGIAVFNTPGSNANAVKELVISMMIATSRKVFAAYDYSYQNIHADISKQVEYDKAKFNGTELFGKNILVIGLGNVGSLVANEAVNLGMNVSGYDPYLSADSAWKINNRVHRLTNLYQALKNADYVTIHVPKNKETTGLISTKEIAAMKNNAILFNYSRLGIVDNQAVVDNFNKIQFYCTDFGDDVIANNKKVITTPHIGGSTIEAEDNGAIKAANTIMNFLENGDTVNSINLPSMKLPFNAPYRFTIMHRNVPNMVGQITTFLANAHVNINNMANAAKNEIAYTIIDVDNLNYEKQLLQQMAEIPEVKRARLINHR</sequence>
<dbReference type="Gene3D" id="3.30.70.260">
    <property type="match status" value="1"/>
</dbReference>
<dbReference type="PATRIC" id="fig|1423811.3.peg.1959"/>
<dbReference type="UniPathway" id="UPA00135">
    <property type="reaction ID" value="UER00196"/>
</dbReference>
<reference evidence="12 13" key="1">
    <citation type="journal article" date="2015" name="Genome Announc.">
        <title>Expanding the biotechnology potential of lactobacilli through comparative genomics of 213 strains and associated genera.</title>
        <authorList>
            <person name="Sun Z."/>
            <person name="Harris H.M."/>
            <person name="McCann A."/>
            <person name="Guo C."/>
            <person name="Argimon S."/>
            <person name="Zhang W."/>
            <person name="Yang X."/>
            <person name="Jeffery I.B."/>
            <person name="Cooney J.C."/>
            <person name="Kagawa T.F."/>
            <person name="Liu W."/>
            <person name="Song Y."/>
            <person name="Salvetti E."/>
            <person name="Wrobel A."/>
            <person name="Rasinkangas P."/>
            <person name="Parkhill J."/>
            <person name="Rea M.C."/>
            <person name="O'Sullivan O."/>
            <person name="Ritari J."/>
            <person name="Douillard F.P."/>
            <person name="Paul Ross R."/>
            <person name="Yang R."/>
            <person name="Briner A.E."/>
            <person name="Felis G.E."/>
            <person name="de Vos W.M."/>
            <person name="Barrangou R."/>
            <person name="Klaenhammer T.R."/>
            <person name="Caufield P.W."/>
            <person name="Cui Y."/>
            <person name="Zhang H."/>
            <person name="O'Toole P.W."/>
        </authorList>
    </citation>
    <scope>NUCLEOTIDE SEQUENCE [LARGE SCALE GENOMIC DNA]</scope>
    <source>
        <strain evidence="12 13">DSM 20183</strain>
    </source>
</reference>
<dbReference type="Gene3D" id="3.40.50.720">
    <property type="entry name" value="NAD(P)-binding Rossmann-like Domain"/>
    <property type="match status" value="2"/>
</dbReference>
<dbReference type="InterPro" id="IPR006139">
    <property type="entry name" value="D-isomer_2_OHA_DH_cat_dom"/>
</dbReference>
<dbReference type="SUPFAM" id="SSF51735">
    <property type="entry name" value="NAD(P)-binding Rossmann-fold domains"/>
    <property type="match status" value="1"/>
</dbReference>
<comment type="catalytic activity">
    <reaction evidence="9">
        <text>(2R)-3-phosphoglycerate + NAD(+) = 3-phosphooxypyruvate + NADH + H(+)</text>
        <dbReference type="Rhea" id="RHEA:12641"/>
        <dbReference type="ChEBI" id="CHEBI:15378"/>
        <dbReference type="ChEBI" id="CHEBI:18110"/>
        <dbReference type="ChEBI" id="CHEBI:57540"/>
        <dbReference type="ChEBI" id="CHEBI:57945"/>
        <dbReference type="ChEBI" id="CHEBI:58272"/>
        <dbReference type="EC" id="1.1.1.95"/>
    </reaction>
</comment>
<accession>A0A0R1J055</accession>
<dbReference type="GO" id="GO:0051287">
    <property type="term" value="F:NAD binding"/>
    <property type="evidence" value="ECO:0007669"/>
    <property type="project" value="InterPro"/>
</dbReference>
<evidence type="ECO:0000313" key="12">
    <source>
        <dbReference type="EMBL" id="KRK64862.1"/>
    </source>
</evidence>
<dbReference type="Pfam" id="PF00389">
    <property type="entry name" value="2-Hacid_dh"/>
    <property type="match status" value="1"/>
</dbReference>
<evidence type="ECO:0000256" key="6">
    <source>
        <dbReference type="ARBA" id="ARBA00021582"/>
    </source>
</evidence>
<evidence type="ECO:0000256" key="2">
    <source>
        <dbReference type="ARBA" id="ARBA00005216"/>
    </source>
</evidence>
<comment type="catalytic activity">
    <reaction evidence="8">
        <text>(R)-2-hydroxyglutarate + NAD(+) = 2-oxoglutarate + NADH + H(+)</text>
        <dbReference type="Rhea" id="RHEA:49612"/>
        <dbReference type="ChEBI" id="CHEBI:15378"/>
        <dbReference type="ChEBI" id="CHEBI:15801"/>
        <dbReference type="ChEBI" id="CHEBI:16810"/>
        <dbReference type="ChEBI" id="CHEBI:57540"/>
        <dbReference type="ChEBI" id="CHEBI:57945"/>
        <dbReference type="EC" id="1.1.1.399"/>
    </reaction>
</comment>
<evidence type="ECO:0000259" key="11">
    <source>
        <dbReference type="PROSITE" id="PS51671"/>
    </source>
</evidence>
<evidence type="ECO:0000256" key="7">
    <source>
        <dbReference type="ARBA" id="ARBA00030455"/>
    </source>
</evidence>
<name>A0A0R1J055_9LACO</name>
<dbReference type="PROSITE" id="PS51671">
    <property type="entry name" value="ACT"/>
    <property type="match status" value="1"/>
</dbReference>
<dbReference type="InterPro" id="IPR045865">
    <property type="entry name" value="ACT-like_dom_sf"/>
</dbReference>
<evidence type="ECO:0000256" key="8">
    <source>
        <dbReference type="ARBA" id="ARBA00048126"/>
    </source>
</evidence>
<dbReference type="EC" id="1.1.1.95" evidence="5"/>
<evidence type="ECO:0000256" key="1">
    <source>
        <dbReference type="ARBA" id="ARBA00003800"/>
    </source>
</evidence>
<comment type="function">
    <text evidence="1">Catalyzes the reversible oxidation of 3-phospho-D-glycerate to 3-phosphonooxypyruvate, the first step of the phosphorylated L-serine biosynthesis pathway. Also catalyzes the reversible oxidation of 2-hydroxyglutarate to 2-oxoglutarate.</text>
</comment>
<dbReference type="SUPFAM" id="SSF52283">
    <property type="entry name" value="Formate/glycerate dehydrogenase catalytic domain-like"/>
    <property type="match status" value="1"/>
</dbReference>
<dbReference type="EC" id="1.1.1.399" evidence="4"/>
<protein>
    <recommendedName>
        <fullName evidence="6">D-3-phosphoglycerate dehydrogenase</fullName>
        <ecNumber evidence="4">1.1.1.399</ecNumber>
        <ecNumber evidence="5">1.1.1.95</ecNumber>
    </recommendedName>
    <alternativeName>
        <fullName evidence="7">2-oxoglutarate reductase</fullName>
    </alternativeName>
</protein>
<dbReference type="Proteomes" id="UP000050929">
    <property type="component" value="Unassembled WGS sequence"/>
</dbReference>
<feature type="domain" description="ACT" evidence="11">
    <location>
        <begin position="313"/>
        <end position="384"/>
    </location>
</feature>
<evidence type="ECO:0000313" key="13">
    <source>
        <dbReference type="Proteomes" id="UP000050929"/>
    </source>
</evidence>
<dbReference type="Pfam" id="PF02826">
    <property type="entry name" value="2-Hacid_dh_C"/>
    <property type="match status" value="1"/>
</dbReference>
<dbReference type="InterPro" id="IPR006140">
    <property type="entry name" value="D-isomer_DH_NAD-bd"/>
</dbReference>
<dbReference type="OrthoDB" id="9805416at2"/>
<dbReference type="SUPFAM" id="SSF55021">
    <property type="entry name" value="ACT-like"/>
    <property type="match status" value="1"/>
</dbReference>
<dbReference type="PANTHER" id="PTHR42938">
    <property type="entry name" value="FORMATE DEHYDROGENASE 1"/>
    <property type="match status" value="1"/>
</dbReference>
<dbReference type="InterPro" id="IPR036291">
    <property type="entry name" value="NAD(P)-bd_dom_sf"/>
</dbReference>
<dbReference type="CDD" id="cd04901">
    <property type="entry name" value="ACT_3PGDH"/>
    <property type="match status" value="1"/>
</dbReference>
<comment type="caution">
    <text evidence="12">The sequence shown here is derived from an EMBL/GenBank/DDBJ whole genome shotgun (WGS) entry which is preliminary data.</text>
</comment>
<comment type="pathway">
    <text evidence="2">Amino-acid biosynthesis; L-serine biosynthesis; L-serine from 3-phospho-D-glycerate: step 1/3.</text>
</comment>
<evidence type="ECO:0000256" key="3">
    <source>
        <dbReference type="ARBA" id="ARBA00005854"/>
    </source>
</evidence>
<gene>
    <name evidence="12" type="ORF">FC72_GL001916</name>
</gene>
<evidence type="ECO:0000256" key="5">
    <source>
        <dbReference type="ARBA" id="ARBA00013143"/>
    </source>
</evidence>
<comment type="similarity">
    <text evidence="3 10">Belongs to the D-isomer specific 2-hydroxyacid dehydrogenase family.</text>
</comment>
<proteinExistence type="inferred from homology"/>
<keyword evidence="10" id="KW-0560">Oxidoreductase</keyword>
<dbReference type="RefSeq" id="WP_057765223.1">
    <property type="nucleotide sequence ID" value="NZ_AZDG01000007.1"/>
</dbReference>
<keyword evidence="13" id="KW-1185">Reference proteome</keyword>
<evidence type="ECO:0000256" key="9">
    <source>
        <dbReference type="ARBA" id="ARBA00048731"/>
    </source>
</evidence>
<dbReference type="EMBL" id="AZDG01000007">
    <property type="protein sequence ID" value="KRK64862.1"/>
    <property type="molecule type" value="Genomic_DNA"/>
</dbReference>
<evidence type="ECO:0000256" key="4">
    <source>
        <dbReference type="ARBA" id="ARBA00013001"/>
    </source>
</evidence>
<organism evidence="12 13">
    <name type="scientific">Companilactobacillus tucceti DSM 20183</name>
    <dbReference type="NCBI Taxonomy" id="1423811"/>
    <lineage>
        <taxon>Bacteria</taxon>
        <taxon>Bacillati</taxon>
        <taxon>Bacillota</taxon>
        <taxon>Bacilli</taxon>
        <taxon>Lactobacillales</taxon>
        <taxon>Lactobacillaceae</taxon>
        <taxon>Companilactobacillus</taxon>
    </lineage>
</organism>
<dbReference type="InterPro" id="IPR002912">
    <property type="entry name" value="ACT_dom"/>
</dbReference>
<evidence type="ECO:0000256" key="10">
    <source>
        <dbReference type="RuleBase" id="RU003719"/>
    </source>
</evidence>
<dbReference type="PANTHER" id="PTHR42938:SF47">
    <property type="entry name" value="HYDROXYPYRUVATE REDUCTASE"/>
    <property type="match status" value="1"/>
</dbReference>
<dbReference type="AlphaFoldDB" id="A0A0R1J055"/>
<dbReference type="CDD" id="cd12174">
    <property type="entry name" value="PGDH_like_3"/>
    <property type="match status" value="1"/>
</dbReference>
<dbReference type="STRING" id="1423811.FC72_GL001916"/>